<keyword evidence="3" id="KW-1003">Cell membrane</keyword>
<accession>I3CJP2</accession>
<comment type="similarity">
    <text evidence="8 9">Belongs to the TRAP transporter small permease family.</text>
</comment>
<gene>
    <name evidence="11" type="ORF">BegalDRAFT_3008</name>
</gene>
<dbReference type="RefSeq" id="WP_002691365.1">
    <property type="nucleotide sequence ID" value="NZ_JH600070.1"/>
</dbReference>
<dbReference type="PANTHER" id="PTHR35011:SF2">
    <property type="entry name" value="2,3-DIKETO-L-GULONATE TRAP TRANSPORTER SMALL PERMEASE PROTEIN YIAM"/>
    <property type="match status" value="1"/>
</dbReference>
<dbReference type="AlphaFoldDB" id="I3CJP2"/>
<comment type="subunit">
    <text evidence="9">The complex comprises the extracytoplasmic solute receptor protein and the two transmembrane proteins.</text>
</comment>
<comment type="function">
    <text evidence="9">Part of the tripartite ATP-independent periplasmic (TRAP) transport system.</text>
</comment>
<dbReference type="STRING" id="395493.BegalDRAFT_3008"/>
<dbReference type="HOGENOM" id="CLU_086356_3_2_6"/>
<reference evidence="11 12" key="1">
    <citation type="submission" date="2011-11" db="EMBL/GenBank/DDBJ databases">
        <title>Improved High-Quality Draft sequence of Beggiatoa alba B18lD.</title>
        <authorList>
            <consortium name="US DOE Joint Genome Institute"/>
            <person name="Lucas S."/>
            <person name="Han J."/>
            <person name="Lapidus A."/>
            <person name="Cheng J.-F."/>
            <person name="Goodwin L."/>
            <person name="Pitluck S."/>
            <person name="Peters L."/>
            <person name="Mikhailova N."/>
            <person name="Held B."/>
            <person name="Detter J.C."/>
            <person name="Han C."/>
            <person name="Tapia R."/>
            <person name="Land M."/>
            <person name="Hauser L."/>
            <person name="Kyrpides N."/>
            <person name="Ivanova N."/>
            <person name="Pagani I."/>
            <person name="Samuel K."/>
            <person name="Teske A."/>
            <person name="Mueller J."/>
            <person name="Woyke T."/>
        </authorList>
    </citation>
    <scope>NUCLEOTIDE SEQUENCE [LARGE SCALE GENOMIC DNA]</scope>
    <source>
        <strain evidence="11 12">B18LD</strain>
    </source>
</reference>
<keyword evidence="6 9" id="KW-1133">Transmembrane helix</keyword>
<proteinExistence type="inferred from homology"/>
<dbReference type="PANTHER" id="PTHR35011">
    <property type="entry name" value="2,3-DIKETO-L-GULONATE TRAP TRANSPORTER SMALL PERMEASE PROTEIN YIAM"/>
    <property type="match status" value="1"/>
</dbReference>
<evidence type="ECO:0000313" key="12">
    <source>
        <dbReference type="Proteomes" id="UP000005744"/>
    </source>
</evidence>
<evidence type="ECO:0000256" key="8">
    <source>
        <dbReference type="ARBA" id="ARBA00038436"/>
    </source>
</evidence>
<dbReference type="OrthoDB" id="9791324at2"/>
<dbReference type="EMBL" id="JH600070">
    <property type="protein sequence ID" value="EIJ43835.1"/>
    <property type="molecule type" value="Genomic_DNA"/>
</dbReference>
<name>I3CJP2_9GAMM</name>
<dbReference type="GO" id="GO:0005886">
    <property type="term" value="C:plasma membrane"/>
    <property type="evidence" value="ECO:0007669"/>
    <property type="project" value="UniProtKB-SubCell"/>
</dbReference>
<evidence type="ECO:0000256" key="7">
    <source>
        <dbReference type="ARBA" id="ARBA00023136"/>
    </source>
</evidence>
<sequence length="195" mass="21804">MWFLSALYNRLEEWFIALLLASMTLVTFANVVARYVFNSGFVWALELTTSLFAWLVLFGMSYGVRVNAHIGIDAIVKLFPPLGQRIIGLLAILCCLIYCGILGVGAWNYLDIMYTLGNESEDLPIQQWVIYLILPLGFLLLFARFLQVGVKLLIGSQVQMLADEAADALKQFQVDDAETVIKTKSETDTTKADGH</sequence>
<feature type="transmembrane region" description="Helical" evidence="9">
    <location>
        <begin position="14"/>
        <end position="37"/>
    </location>
</feature>
<evidence type="ECO:0000259" key="10">
    <source>
        <dbReference type="Pfam" id="PF04290"/>
    </source>
</evidence>
<evidence type="ECO:0000256" key="3">
    <source>
        <dbReference type="ARBA" id="ARBA00022475"/>
    </source>
</evidence>
<keyword evidence="5 9" id="KW-0812">Transmembrane</keyword>
<feature type="transmembrane region" description="Helical" evidence="9">
    <location>
        <begin position="86"/>
        <end position="108"/>
    </location>
</feature>
<keyword evidence="12" id="KW-1185">Reference proteome</keyword>
<keyword evidence="7 9" id="KW-0472">Membrane</keyword>
<dbReference type="eggNOG" id="COG3090">
    <property type="taxonomic scope" value="Bacteria"/>
</dbReference>
<evidence type="ECO:0000256" key="1">
    <source>
        <dbReference type="ARBA" id="ARBA00004429"/>
    </source>
</evidence>
<keyword evidence="2 9" id="KW-0813">Transport</keyword>
<dbReference type="Proteomes" id="UP000005744">
    <property type="component" value="Unassembled WGS sequence"/>
</dbReference>
<dbReference type="GO" id="GO:0015740">
    <property type="term" value="P:C4-dicarboxylate transport"/>
    <property type="evidence" value="ECO:0007669"/>
    <property type="project" value="TreeGrafter"/>
</dbReference>
<feature type="transmembrane region" description="Helical" evidence="9">
    <location>
        <begin position="128"/>
        <end position="146"/>
    </location>
</feature>
<evidence type="ECO:0000256" key="9">
    <source>
        <dbReference type="RuleBase" id="RU369079"/>
    </source>
</evidence>
<evidence type="ECO:0000256" key="6">
    <source>
        <dbReference type="ARBA" id="ARBA00022989"/>
    </source>
</evidence>
<dbReference type="InterPro" id="IPR055348">
    <property type="entry name" value="DctQ"/>
</dbReference>
<feature type="domain" description="Tripartite ATP-independent periplasmic transporters DctQ component" evidence="10">
    <location>
        <begin position="23"/>
        <end position="148"/>
    </location>
</feature>
<dbReference type="InterPro" id="IPR007387">
    <property type="entry name" value="TRAP_DctQ"/>
</dbReference>
<keyword evidence="4 9" id="KW-0997">Cell inner membrane</keyword>
<evidence type="ECO:0000256" key="4">
    <source>
        <dbReference type="ARBA" id="ARBA00022519"/>
    </source>
</evidence>
<comment type="subcellular location">
    <subcellularLocation>
        <location evidence="1 9">Cell inner membrane</location>
        <topology evidence="1 9">Multi-pass membrane protein</topology>
    </subcellularLocation>
</comment>
<organism evidence="11 12">
    <name type="scientific">Beggiatoa alba B18LD</name>
    <dbReference type="NCBI Taxonomy" id="395493"/>
    <lineage>
        <taxon>Bacteria</taxon>
        <taxon>Pseudomonadati</taxon>
        <taxon>Pseudomonadota</taxon>
        <taxon>Gammaproteobacteria</taxon>
        <taxon>Thiotrichales</taxon>
        <taxon>Thiotrichaceae</taxon>
        <taxon>Beggiatoa</taxon>
    </lineage>
</organism>
<protein>
    <recommendedName>
        <fullName evidence="9">TRAP transporter small permease protein</fullName>
    </recommendedName>
</protein>
<evidence type="ECO:0000313" key="11">
    <source>
        <dbReference type="EMBL" id="EIJ43835.1"/>
    </source>
</evidence>
<feature type="transmembrane region" description="Helical" evidence="9">
    <location>
        <begin position="43"/>
        <end position="65"/>
    </location>
</feature>
<evidence type="ECO:0000256" key="2">
    <source>
        <dbReference type="ARBA" id="ARBA00022448"/>
    </source>
</evidence>
<dbReference type="Pfam" id="PF04290">
    <property type="entry name" value="DctQ"/>
    <property type="match status" value="1"/>
</dbReference>
<evidence type="ECO:0000256" key="5">
    <source>
        <dbReference type="ARBA" id="ARBA00022692"/>
    </source>
</evidence>
<dbReference type="GO" id="GO:0022857">
    <property type="term" value="F:transmembrane transporter activity"/>
    <property type="evidence" value="ECO:0007669"/>
    <property type="project" value="UniProtKB-UniRule"/>
</dbReference>